<dbReference type="Proteomes" id="UP000799444">
    <property type="component" value="Unassembled WGS sequence"/>
</dbReference>
<protein>
    <submittedName>
        <fullName evidence="1">Uncharacterized protein</fullName>
    </submittedName>
</protein>
<gene>
    <name evidence="1" type="ORF">EJ04DRAFT_54949</name>
</gene>
<reference evidence="1" key="1">
    <citation type="journal article" date="2020" name="Stud. Mycol.">
        <title>101 Dothideomycetes genomes: a test case for predicting lifestyles and emergence of pathogens.</title>
        <authorList>
            <person name="Haridas S."/>
            <person name="Albert R."/>
            <person name="Binder M."/>
            <person name="Bloem J."/>
            <person name="Labutti K."/>
            <person name="Salamov A."/>
            <person name="Andreopoulos B."/>
            <person name="Baker S."/>
            <person name="Barry K."/>
            <person name="Bills G."/>
            <person name="Bluhm B."/>
            <person name="Cannon C."/>
            <person name="Castanera R."/>
            <person name="Culley D."/>
            <person name="Daum C."/>
            <person name="Ezra D."/>
            <person name="Gonzalez J."/>
            <person name="Henrissat B."/>
            <person name="Kuo A."/>
            <person name="Liang C."/>
            <person name="Lipzen A."/>
            <person name="Lutzoni F."/>
            <person name="Magnuson J."/>
            <person name="Mondo S."/>
            <person name="Nolan M."/>
            <person name="Ohm R."/>
            <person name="Pangilinan J."/>
            <person name="Park H.-J."/>
            <person name="Ramirez L."/>
            <person name="Alfaro M."/>
            <person name="Sun H."/>
            <person name="Tritt A."/>
            <person name="Yoshinaga Y."/>
            <person name="Zwiers L.-H."/>
            <person name="Turgeon B."/>
            <person name="Goodwin S."/>
            <person name="Spatafora J."/>
            <person name="Crous P."/>
            <person name="Grigoriev I."/>
        </authorList>
    </citation>
    <scope>NUCLEOTIDE SEQUENCE</scope>
    <source>
        <strain evidence="1">CBS 125425</strain>
    </source>
</reference>
<sequence>MRQAGSLCFLLACFTGQYDQFPLLIVAVVKDGEHVVALSILKLYPMQLVSVRASSQRHIVLLLLPCSPAALCPCLWRRFWSSEARPTSWTPSWTGRTSIGLSATGRSGRLGHARVP</sequence>
<dbReference type="EMBL" id="ML996227">
    <property type="protein sequence ID" value="KAF2730062.1"/>
    <property type="molecule type" value="Genomic_DNA"/>
</dbReference>
<evidence type="ECO:0000313" key="1">
    <source>
        <dbReference type="EMBL" id="KAF2730062.1"/>
    </source>
</evidence>
<name>A0A9P4UVK3_9PLEO</name>
<keyword evidence="2" id="KW-1185">Reference proteome</keyword>
<dbReference type="AlphaFoldDB" id="A0A9P4UVK3"/>
<comment type="caution">
    <text evidence="1">The sequence shown here is derived from an EMBL/GenBank/DDBJ whole genome shotgun (WGS) entry which is preliminary data.</text>
</comment>
<accession>A0A9P4UVK3</accession>
<proteinExistence type="predicted"/>
<evidence type="ECO:0000313" key="2">
    <source>
        <dbReference type="Proteomes" id="UP000799444"/>
    </source>
</evidence>
<organism evidence="1 2">
    <name type="scientific">Polyplosphaeria fusca</name>
    <dbReference type="NCBI Taxonomy" id="682080"/>
    <lineage>
        <taxon>Eukaryota</taxon>
        <taxon>Fungi</taxon>
        <taxon>Dikarya</taxon>
        <taxon>Ascomycota</taxon>
        <taxon>Pezizomycotina</taxon>
        <taxon>Dothideomycetes</taxon>
        <taxon>Pleosporomycetidae</taxon>
        <taxon>Pleosporales</taxon>
        <taxon>Tetraplosphaeriaceae</taxon>
        <taxon>Polyplosphaeria</taxon>
    </lineage>
</organism>